<dbReference type="Pfam" id="PF07463">
    <property type="entry name" value="NUMOD4"/>
    <property type="match status" value="1"/>
</dbReference>
<dbReference type="InterPro" id="IPR003615">
    <property type="entry name" value="HNH_nuc"/>
</dbReference>
<comment type="caution">
    <text evidence="4">The sequence shown here is derived from an EMBL/GenBank/DDBJ whole genome shotgun (WGS) entry which is preliminary data.</text>
</comment>
<evidence type="ECO:0000259" key="3">
    <source>
        <dbReference type="Pfam" id="PF13392"/>
    </source>
</evidence>
<dbReference type="EMBL" id="LQPJ01000121">
    <property type="protein sequence ID" value="ORW20933.1"/>
    <property type="molecule type" value="Genomic_DNA"/>
</dbReference>
<evidence type="ECO:0008006" key="6">
    <source>
        <dbReference type="Google" id="ProtNLM"/>
    </source>
</evidence>
<feature type="domain" description="HNH nuclease" evidence="3">
    <location>
        <begin position="76"/>
        <end position="120"/>
    </location>
</feature>
<protein>
    <recommendedName>
        <fullName evidence="6">HNH nuclease domain-containing protein</fullName>
    </recommendedName>
</protein>
<dbReference type="Proteomes" id="UP000193529">
    <property type="component" value="Unassembled WGS sequence"/>
</dbReference>
<evidence type="ECO:0000313" key="5">
    <source>
        <dbReference type="Proteomes" id="UP000193529"/>
    </source>
</evidence>
<dbReference type="AlphaFoldDB" id="A0A1X1ZC05"/>
<organism evidence="4 5">
    <name type="scientific">Mycobacterium palustre</name>
    <dbReference type="NCBI Taxonomy" id="153971"/>
    <lineage>
        <taxon>Bacteria</taxon>
        <taxon>Bacillati</taxon>
        <taxon>Actinomycetota</taxon>
        <taxon>Actinomycetes</taxon>
        <taxon>Mycobacteriales</taxon>
        <taxon>Mycobacteriaceae</taxon>
        <taxon>Mycobacterium</taxon>
        <taxon>Mycobacterium simiae complex</taxon>
    </lineage>
</organism>
<keyword evidence="5" id="KW-1185">Reference proteome</keyword>
<dbReference type="GO" id="GO:0016788">
    <property type="term" value="F:hydrolase activity, acting on ester bonds"/>
    <property type="evidence" value="ECO:0007669"/>
    <property type="project" value="InterPro"/>
</dbReference>
<dbReference type="RefSeq" id="WP_085079658.1">
    <property type="nucleotide sequence ID" value="NZ_JACKRZ010000129.1"/>
</dbReference>
<evidence type="ECO:0000259" key="2">
    <source>
        <dbReference type="Pfam" id="PF07463"/>
    </source>
</evidence>
<dbReference type="Pfam" id="PF13392">
    <property type="entry name" value="HNH_3"/>
    <property type="match status" value="1"/>
</dbReference>
<feature type="region of interest" description="Disordered" evidence="1">
    <location>
        <begin position="118"/>
        <end position="141"/>
    </location>
</feature>
<evidence type="ECO:0000256" key="1">
    <source>
        <dbReference type="SAM" id="MobiDB-lite"/>
    </source>
</evidence>
<dbReference type="InterPro" id="IPR044925">
    <property type="entry name" value="His-Me_finger_sf"/>
</dbReference>
<dbReference type="InterPro" id="IPR010902">
    <property type="entry name" value="NUMOD4"/>
</dbReference>
<reference evidence="4 5" key="1">
    <citation type="submission" date="2016-01" db="EMBL/GenBank/DDBJ databases">
        <title>The new phylogeny of the genus Mycobacterium.</title>
        <authorList>
            <person name="Tarcisio F."/>
            <person name="Conor M."/>
            <person name="Antonella G."/>
            <person name="Elisabetta G."/>
            <person name="Giulia F.S."/>
            <person name="Sara T."/>
            <person name="Anna F."/>
            <person name="Clotilde B."/>
            <person name="Roberto B."/>
            <person name="Veronica D.S."/>
            <person name="Fabio R."/>
            <person name="Monica P."/>
            <person name="Olivier J."/>
            <person name="Enrico T."/>
            <person name="Nicola S."/>
        </authorList>
    </citation>
    <scope>NUCLEOTIDE SEQUENCE [LARGE SCALE GENOMIC DNA]</scope>
    <source>
        <strain evidence="4 5">DSM 44572</strain>
    </source>
</reference>
<dbReference type="STRING" id="153971.AWC19_14310"/>
<feature type="compositionally biased region" description="Basic residues" evidence="1">
    <location>
        <begin position="125"/>
        <end position="141"/>
    </location>
</feature>
<feature type="domain" description="NUMOD4" evidence="2">
    <location>
        <begin position="7"/>
        <end position="64"/>
    </location>
</feature>
<sequence length="141" mass="15768">MTTVILERWLSIPGWEGFYEVSDLGRVRSVDRVIVHPISGPSALKGRILKQSPTSDGGHLVVTLVDSIGGRRRVAKVHHLVLEAFVGPRPHGMESCHRNDIGTDNSLTNLRWDTRSSNVRDQIRNGRHRNNLPNARKRPAA</sequence>
<dbReference type="SUPFAM" id="SSF54060">
    <property type="entry name" value="His-Me finger endonucleases"/>
    <property type="match status" value="1"/>
</dbReference>
<proteinExistence type="predicted"/>
<gene>
    <name evidence="4" type="ORF">AWC19_14310</name>
</gene>
<name>A0A1X1ZC05_9MYCO</name>
<dbReference type="Gene3D" id="3.90.75.20">
    <property type="match status" value="1"/>
</dbReference>
<evidence type="ECO:0000313" key="4">
    <source>
        <dbReference type="EMBL" id="ORW20933.1"/>
    </source>
</evidence>
<accession>A0A1X1ZC05</accession>
<dbReference type="OrthoDB" id="6631788at2"/>